<evidence type="ECO:0000313" key="6">
    <source>
        <dbReference type="EMBL" id="MBE1237598.1"/>
    </source>
</evidence>
<feature type="region of interest" description="Disordered" evidence="5">
    <location>
        <begin position="266"/>
        <end position="381"/>
    </location>
</feature>
<sequence>MPPAPGITAAASGGAPAAPGTVPSETDDATRLRIIEAMLFASRVPLTPADLATRFPEGTDIGGLLTELQDHYRGRGVELVAIGERWSFRTSPDLSCWLREEREEVRKLSRAGVETLAVIAYHQPVTRADIEEIRGVALSKGTLDTLLEAGWIRPCGRRQTVGRPLMWGTTEAFLDHFSLESLEDLPGIEDLRAAGLLDVRPALAAYGARGALSADDALEDVEKHGVLTGQAGADGDPVQLDLLRPPPVDPDEDDLLILEDDGFLNPKDDGFRDREAARAGAPDDGAPALRPGDGDEDDLLILEDDGFLDPKDDGFRDRDTARAGAPDDDAPALRPRDGDEDDLLILEDDGFLDPRDRGFTKAGASGSGPDADAEVPESEEH</sequence>
<evidence type="ECO:0000256" key="1">
    <source>
        <dbReference type="ARBA" id="ARBA00022490"/>
    </source>
</evidence>
<evidence type="ECO:0000256" key="4">
    <source>
        <dbReference type="ARBA" id="ARBA00023306"/>
    </source>
</evidence>
<dbReference type="Proteomes" id="UP000631034">
    <property type="component" value="Unassembled WGS sequence"/>
</dbReference>
<name>A0A8J6Z062_9PROT</name>
<evidence type="ECO:0000313" key="7">
    <source>
        <dbReference type="Proteomes" id="UP000631034"/>
    </source>
</evidence>
<keyword evidence="4" id="KW-0131">Cell cycle</keyword>
<dbReference type="PANTHER" id="PTHR34298:SF2">
    <property type="entry name" value="SEGREGATION AND CONDENSATION PROTEIN B"/>
    <property type="match status" value="1"/>
</dbReference>
<feature type="compositionally biased region" description="Low complexity" evidence="5">
    <location>
        <begin position="278"/>
        <end position="291"/>
    </location>
</feature>
<protein>
    <submittedName>
        <fullName evidence="6">SMC-Scp complex subunit ScpB</fullName>
    </submittedName>
</protein>
<evidence type="ECO:0000256" key="5">
    <source>
        <dbReference type="SAM" id="MobiDB-lite"/>
    </source>
</evidence>
<organism evidence="6 7">
    <name type="scientific">Phaeovibrio sulfidiphilus</name>
    <dbReference type="NCBI Taxonomy" id="1220600"/>
    <lineage>
        <taxon>Bacteria</taxon>
        <taxon>Pseudomonadati</taxon>
        <taxon>Pseudomonadota</taxon>
        <taxon>Alphaproteobacteria</taxon>
        <taxon>Rhodospirillales</taxon>
        <taxon>Rhodospirillaceae</taxon>
        <taxon>Phaeovibrio</taxon>
    </lineage>
</organism>
<dbReference type="EMBL" id="JACZHT010000005">
    <property type="protein sequence ID" value="MBE1237598.1"/>
    <property type="molecule type" value="Genomic_DNA"/>
</dbReference>
<feature type="compositionally biased region" description="Basic and acidic residues" evidence="5">
    <location>
        <begin position="266"/>
        <end position="277"/>
    </location>
</feature>
<comment type="caution">
    <text evidence="6">The sequence shown here is derived from an EMBL/GenBank/DDBJ whole genome shotgun (WGS) entry which is preliminary data.</text>
</comment>
<evidence type="ECO:0000256" key="3">
    <source>
        <dbReference type="ARBA" id="ARBA00022829"/>
    </source>
</evidence>
<feature type="region of interest" description="Disordered" evidence="5">
    <location>
        <begin position="1"/>
        <end position="25"/>
    </location>
</feature>
<dbReference type="AlphaFoldDB" id="A0A8J6Z062"/>
<keyword evidence="2" id="KW-0132">Cell division</keyword>
<accession>A0A8J6Z062</accession>
<dbReference type="InterPro" id="IPR005234">
    <property type="entry name" value="ScpB_csome_segregation"/>
</dbReference>
<feature type="region of interest" description="Disordered" evidence="5">
    <location>
        <begin position="228"/>
        <end position="254"/>
    </location>
</feature>
<feature type="compositionally biased region" description="Acidic residues" evidence="5">
    <location>
        <begin position="371"/>
        <end position="381"/>
    </location>
</feature>
<feature type="compositionally biased region" description="Acidic residues" evidence="5">
    <location>
        <begin position="338"/>
        <end position="351"/>
    </location>
</feature>
<dbReference type="NCBIfam" id="TIGR00281">
    <property type="entry name" value="SMC-Scp complex subunit ScpB"/>
    <property type="match status" value="1"/>
</dbReference>
<dbReference type="Gene3D" id="1.10.10.10">
    <property type="entry name" value="Winged helix-like DNA-binding domain superfamily/Winged helix DNA-binding domain"/>
    <property type="match status" value="2"/>
</dbReference>
<proteinExistence type="predicted"/>
<evidence type="ECO:0000256" key="2">
    <source>
        <dbReference type="ARBA" id="ARBA00022618"/>
    </source>
</evidence>
<dbReference type="GO" id="GO:0051301">
    <property type="term" value="P:cell division"/>
    <property type="evidence" value="ECO:0007669"/>
    <property type="project" value="UniProtKB-KW"/>
</dbReference>
<reference evidence="6" key="1">
    <citation type="submission" date="2020-10" db="EMBL/GenBank/DDBJ databases">
        <title>Genome sequence of the unusual species of purple photosynthetic bacteria, Phaeovibrio sulfidiphilus DSM 23193, type strain.</title>
        <authorList>
            <person name="Kyndt J.A."/>
            <person name="Meyer T.E."/>
        </authorList>
    </citation>
    <scope>NUCLEOTIDE SEQUENCE</scope>
    <source>
        <strain evidence="6">DSM 23193</strain>
    </source>
</reference>
<gene>
    <name evidence="6" type="primary">scpB</name>
    <name evidence="6" type="ORF">IHV25_08045</name>
</gene>
<feature type="compositionally biased region" description="Low complexity" evidence="5">
    <location>
        <begin position="1"/>
        <end position="20"/>
    </location>
</feature>
<keyword evidence="7" id="KW-1185">Reference proteome</keyword>
<dbReference type="GO" id="GO:0051304">
    <property type="term" value="P:chromosome separation"/>
    <property type="evidence" value="ECO:0007669"/>
    <property type="project" value="InterPro"/>
</dbReference>
<keyword evidence="1" id="KW-0963">Cytoplasm</keyword>
<dbReference type="Pfam" id="PF04079">
    <property type="entry name" value="SMC_ScpB"/>
    <property type="match status" value="1"/>
</dbReference>
<dbReference type="InterPro" id="IPR036390">
    <property type="entry name" value="WH_DNA-bd_sf"/>
</dbReference>
<dbReference type="PANTHER" id="PTHR34298">
    <property type="entry name" value="SEGREGATION AND CONDENSATION PROTEIN B"/>
    <property type="match status" value="1"/>
</dbReference>
<feature type="compositionally biased region" description="Basic and acidic residues" evidence="5">
    <location>
        <begin position="308"/>
        <end position="321"/>
    </location>
</feature>
<dbReference type="SUPFAM" id="SSF46785">
    <property type="entry name" value="Winged helix' DNA-binding domain"/>
    <property type="match status" value="2"/>
</dbReference>
<dbReference type="InterPro" id="IPR036388">
    <property type="entry name" value="WH-like_DNA-bd_sf"/>
</dbReference>
<feature type="compositionally biased region" description="Acidic residues" evidence="5">
    <location>
        <begin position="294"/>
        <end position="307"/>
    </location>
</feature>
<keyword evidence="3" id="KW-0159">Chromosome partition</keyword>